<dbReference type="Pfam" id="PF07690">
    <property type="entry name" value="MFS_1"/>
    <property type="match status" value="1"/>
</dbReference>
<comment type="caution">
    <text evidence="9">The sequence shown here is derived from an EMBL/GenBank/DDBJ whole genome shotgun (WGS) entry which is preliminary data.</text>
</comment>
<proteinExistence type="predicted"/>
<dbReference type="InterPro" id="IPR036259">
    <property type="entry name" value="MFS_trans_sf"/>
</dbReference>
<dbReference type="InterPro" id="IPR001958">
    <property type="entry name" value="Tet-R_TetA/multi-R_MdtG-like"/>
</dbReference>
<feature type="transmembrane region" description="Helical" evidence="7">
    <location>
        <begin position="247"/>
        <end position="269"/>
    </location>
</feature>
<dbReference type="PRINTS" id="PR01035">
    <property type="entry name" value="TCRTETA"/>
</dbReference>
<dbReference type="PANTHER" id="PTHR23504:SF15">
    <property type="entry name" value="MAJOR FACILITATOR SUPERFAMILY (MFS) PROFILE DOMAIN-CONTAINING PROTEIN"/>
    <property type="match status" value="1"/>
</dbReference>
<accession>A0A9W8NTS7</accession>
<sequence>MNSAAARGLASIEGGSPPATERTPLLQQCVVPSSPESVLDLSSPNLEAQKNLLDLKSRRETSPLPQAQLITLCLVRIVVPISFTQIFPYINEFIEFLGVTDSSQIGFFSGFVESSFAISQLLFIYHWARLSDRFGRRPIIIIGTLGVAVMTMVFGLANSIPELIVYRCLAGFFGATASVIHTVLGEITDSTNQAAAFPLYGITGPVGSIIGPLIGGSLSNPAQKFSQITDTPKLLTRLVLFLQRHPYFLPGLVSGIISLLGVALAYFCLDESLPSRRRPITQNGVEPHANSTSESELGDDPSFPKLPSARTLLSIPIIRALSLSGFALEMNGTSFVVLFVLFCYTPIEQGGLAFPPSVIGYALAFTGLIAGLTQLFLMPIFLRRFEAAKIYSVCMAVWPLVFLVLPCLNIIARYGSHYGLDGADGLDRVSGELGQLGNHTKAISWVGVFVALTLSRVGGIAYPASMILIKNNVPCPSYLGSTNGLVQWFMCLSRCVSAAFASSAFAVSAKYNILGGHFWAVLHALIAVGGWWLARDISLSSKSTLSS</sequence>
<dbReference type="Proteomes" id="UP001142393">
    <property type="component" value="Unassembled WGS sequence"/>
</dbReference>
<evidence type="ECO:0000256" key="3">
    <source>
        <dbReference type="ARBA" id="ARBA00022692"/>
    </source>
</evidence>
<dbReference type="EMBL" id="JANVFU010000013">
    <property type="protein sequence ID" value="KAJ3740751.1"/>
    <property type="molecule type" value="Genomic_DNA"/>
</dbReference>
<gene>
    <name evidence="9" type="ORF">DFH05DRAFT_1451545</name>
</gene>
<reference evidence="9 10" key="1">
    <citation type="journal article" date="2023" name="Proc. Natl. Acad. Sci. U.S.A.">
        <title>A global phylogenomic analysis of the shiitake genus Lentinula.</title>
        <authorList>
            <person name="Sierra-Patev S."/>
            <person name="Min B."/>
            <person name="Naranjo-Ortiz M."/>
            <person name="Looney B."/>
            <person name="Konkel Z."/>
            <person name="Slot J.C."/>
            <person name="Sakamoto Y."/>
            <person name="Steenwyk J.L."/>
            <person name="Rokas A."/>
            <person name="Carro J."/>
            <person name="Camarero S."/>
            <person name="Ferreira P."/>
            <person name="Molpeceres G."/>
            <person name="Ruiz-Duenas F.J."/>
            <person name="Serrano A."/>
            <person name="Henrissat B."/>
            <person name="Drula E."/>
            <person name="Hughes K.W."/>
            <person name="Mata J.L."/>
            <person name="Ishikawa N.K."/>
            <person name="Vargas-Isla R."/>
            <person name="Ushijima S."/>
            <person name="Smith C.A."/>
            <person name="Donoghue J."/>
            <person name="Ahrendt S."/>
            <person name="Andreopoulos W."/>
            <person name="He G."/>
            <person name="LaButti K."/>
            <person name="Lipzen A."/>
            <person name="Ng V."/>
            <person name="Riley R."/>
            <person name="Sandor L."/>
            <person name="Barry K."/>
            <person name="Martinez A.T."/>
            <person name="Xiao Y."/>
            <person name="Gibbons J.G."/>
            <person name="Terashima K."/>
            <person name="Grigoriev I.V."/>
            <person name="Hibbett D."/>
        </authorList>
    </citation>
    <scope>NUCLEOTIDE SEQUENCE [LARGE SCALE GENOMIC DNA]</scope>
    <source>
        <strain evidence="9 10">TFB7810</strain>
    </source>
</reference>
<dbReference type="InterPro" id="IPR011701">
    <property type="entry name" value="MFS"/>
</dbReference>
<feature type="region of interest" description="Disordered" evidence="6">
    <location>
        <begin position="279"/>
        <end position="301"/>
    </location>
</feature>
<evidence type="ECO:0000259" key="8">
    <source>
        <dbReference type="PROSITE" id="PS50850"/>
    </source>
</evidence>
<feature type="transmembrane region" description="Helical" evidence="7">
    <location>
        <begin position="513"/>
        <end position="534"/>
    </location>
</feature>
<dbReference type="GO" id="GO:0022857">
    <property type="term" value="F:transmembrane transporter activity"/>
    <property type="evidence" value="ECO:0007669"/>
    <property type="project" value="InterPro"/>
</dbReference>
<dbReference type="SUPFAM" id="SSF103473">
    <property type="entry name" value="MFS general substrate transporter"/>
    <property type="match status" value="1"/>
</dbReference>
<keyword evidence="10" id="KW-1185">Reference proteome</keyword>
<keyword evidence="2" id="KW-0813">Transport</keyword>
<feature type="transmembrane region" description="Helical" evidence="7">
    <location>
        <begin position="139"/>
        <end position="157"/>
    </location>
</feature>
<dbReference type="AlphaFoldDB" id="A0A9W8NTS7"/>
<feature type="region of interest" description="Disordered" evidence="6">
    <location>
        <begin position="1"/>
        <end position="21"/>
    </location>
</feature>
<keyword evidence="3 7" id="KW-0812">Transmembrane</keyword>
<evidence type="ECO:0000256" key="1">
    <source>
        <dbReference type="ARBA" id="ARBA00004141"/>
    </source>
</evidence>
<dbReference type="Gene3D" id="1.20.1250.20">
    <property type="entry name" value="MFS general substrate transporter like domains"/>
    <property type="match status" value="1"/>
</dbReference>
<feature type="transmembrane region" description="Helical" evidence="7">
    <location>
        <begin position="163"/>
        <end position="184"/>
    </location>
</feature>
<feature type="transmembrane region" description="Helical" evidence="7">
    <location>
        <begin position="320"/>
        <end position="347"/>
    </location>
</feature>
<keyword evidence="4 7" id="KW-1133">Transmembrane helix</keyword>
<feature type="transmembrane region" description="Helical" evidence="7">
    <location>
        <begin position="196"/>
        <end position="215"/>
    </location>
</feature>
<organism evidence="9 10">
    <name type="scientific">Lentinula detonsa</name>
    <dbReference type="NCBI Taxonomy" id="2804962"/>
    <lineage>
        <taxon>Eukaryota</taxon>
        <taxon>Fungi</taxon>
        <taxon>Dikarya</taxon>
        <taxon>Basidiomycota</taxon>
        <taxon>Agaricomycotina</taxon>
        <taxon>Agaricomycetes</taxon>
        <taxon>Agaricomycetidae</taxon>
        <taxon>Agaricales</taxon>
        <taxon>Marasmiineae</taxon>
        <taxon>Omphalotaceae</taxon>
        <taxon>Lentinula</taxon>
    </lineage>
</organism>
<feature type="transmembrane region" description="Helical" evidence="7">
    <location>
        <begin position="67"/>
        <end position="87"/>
    </location>
</feature>
<feature type="transmembrane region" description="Helical" evidence="7">
    <location>
        <begin position="442"/>
        <end position="464"/>
    </location>
</feature>
<dbReference type="GO" id="GO:0016020">
    <property type="term" value="C:membrane"/>
    <property type="evidence" value="ECO:0007669"/>
    <property type="project" value="UniProtKB-SubCell"/>
</dbReference>
<evidence type="ECO:0000256" key="2">
    <source>
        <dbReference type="ARBA" id="ARBA00022448"/>
    </source>
</evidence>
<feature type="transmembrane region" description="Helical" evidence="7">
    <location>
        <begin position="107"/>
        <end position="127"/>
    </location>
</feature>
<evidence type="ECO:0000256" key="6">
    <source>
        <dbReference type="SAM" id="MobiDB-lite"/>
    </source>
</evidence>
<name>A0A9W8NTS7_9AGAR</name>
<feature type="transmembrane region" description="Helical" evidence="7">
    <location>
        <begin position="359"/>
        <end position="378"/>
    </location>
</feature>
<evidence type="ECO:0000313" key="10">
    <source>
        <dbReference type="Proteomes" id="UP001142393"/>
    </source>
</evidence>
<dbReference type="InterPro" id="IPR020846">
    <property type="entry name" value="MFS_dom"/>
</dbReference>
<evidence type="ECO:0000313" key="9">
    <source>
        <dbReference type="EMBL" id="KAJ3740751.1"/>
    </source>
</evidence>
<keyword evidence="5 7" id="KW-0472">Membrane</keyword>
<protein>
    <submittedName>
        <fullName evidence="9">Major facilitator superfamily domain-containing protein</fullName>
    </submittedName>
</protein>
<evidence type="ECO:0000256" key="7">
    <source>
        <dbReference type="SAM" id="Phobius"/>
    </source>
</evidence>
<evidence type="ECO:0000256" key="5">
    <source>
        <dbReference type="ARBA" id="ARBA00023136"/>
    </source>
</evidence>
<dbReference type="PROSITE" id="PS50850">
    <property type="entry name" value="MFS"/>
    <property type="match status" value="1"/>
</dbReference>
<evidence type="ECO:0000256" key="4">
    <source>
        <dbReference type="ARBA" id="ARBA00022989"/>
    </source>
</evidence>
<comment type="subcellular location">
    <subcellularLocation>
        <location evidence="1">Membrane</location>
        <topology evidence="1">Multi-pass membrane protein</topology>
    </subcellularLocation>
</comment>
<feature type="compositionally biased region" description="Polar residues" evidence="6">
    <location>
        <begin position="280"/>
        <end position="295"/>
    </location>
</feature>
<feature type="transmembrane region" description="Helical" evidence="7">
    <location>
        <begin position="390"/>
        <end position="412"/>
    </location>
</feature>
<feature type="domain" description="Major facilitator superfamily (MFS) profile" evidence="8">
    <location>
        <begin position="68"/>
        <end position="547"/>
    </location>
</feature>
<dbReference type="PANTHER" id="PTHR23504">
    <property type="entry name" value="MAJOR FACILITATOR SUPERFAMILY DOMAIN-CONTAINING PROTEIN 10"/>
    <property type="match status" value="1"/>
</dbReference>